<dbReference type="EMBL" id="CAJVCH010368355">
    <property type="protein sequence ID" value="CAG7816371.1"/>
    <property type="molecule type" value="Genomic_DNA"/>
</dbReference>
<sequence length="445" mass="49832">MFGSQPAPNDRTARGRREMDPVTVKILTMMKTAIRRMIKAGVPKQDAYEKTGYAFDAAIAEFKQKLNALGNPKPQKQPESRQLTQSSTGSSPPNARTARENPKVSKKKVRKAHDPYALEILKRIAPSRKKMQKAGVPKQKIAVCTKTGIEFYSVIFIRSGQREALVLSALKKPAGEVISTLLHMPPKALFASAMHSISSETKAPVKKIPPHGTKAPMKKPQTQETIAPVKKIPPQEMQASVMYHTPQETQAPVLYLPPSETQAPVIYIPPTEIIIAPVMYHQPQEWEYTASAQYAQSNSETQAPVMYLPAPEKQAPVMYLQPHEMNAPVMYNQPQEWEYASTAYAQSDSDWVDSGTAPVQLYSDYVDTSYVPAGATVPMDANIPMEVNTPMVSESQWTEPLPLERPITRISSDYRRQPIRRPPKQHNDVNRTLNTRLTQKPYTFT</sequence>
<name>A0A8J2P6J8_9HEXA</name>
<feature type="compositionally biased region" description="Basic and acidic residues" evidence="1">
    <location>
        <begin position="11"/>
        <end position="20"/>
    </location>
</feature>
<evidence type="ECO:0000256" key="1">
    <source>
        <dbReference type="SAM" id="MobiDB-lite"/>
    </source>
</evidence>
<dbReference type="OrthoDB" id="7489220at2759"/>
<organism evidence="2 3">
    <name type="scientific">Allacma fusca</name>
    <dbReference type="NCBI Taxonomy" id="39272"/>
    <lineage>
        <taxon>Eukaryota</taxon>
        <taxon>Metazoa</taxon>
        <taxon>Ecdysozoa</taxon>
        <taxon>Arthropoda</taxon>
        <taxon>Hexapoda</taxon>
        <taxon>Collembola</taxon>
        <taxon>Symphypleona</taxon>
        <taxon>Sminthuridae</taxon>
        <taxon>Allacma</taxon>
    </lineage>
</organism>
<evidence type="ECO:0000313" key="2">
    <source>
        <dbReference type="EMBL" id="CAG7816371.1"/>
    </source>
</evidence>
<keyword evidence="3" id="KW-1185">Reference proteome</keyword>
<accession>A0A8J2P6J8</accession>
<feature type="region of interest" description="Disordered" evidence="1">
    <location>
        <begin position="201"/>
        <end position="224"/>
    </location>
</feature>
<feature type="region of interest" description="Disordered" evidence="1">
    <location>
        <begin position="69"/>
        <end position="110"/>
    </location>
</feature>
<reference evidence="2" key="1">
    <citation type="submission" date="2021-06" db="EMBL/GenBank/DDBJ databases">
        <authorList>
            <person name="Hodson N. C."/>
            <person name="Mongue J. A."/>
            <person name="Jaron S. K."/>
        </authorList>
    </citation>
    <scope>NUCLEOTIDE SEQUENCE</scope>
</reference>
<evidence type="ECO:0000313" key="3">
    <source>
        <dbReference type="Proteomes" id="UP000708208"/>
    </source>
</evidence>
<protein>
    <submittedName>
        <fullName evidence="2">Uncharacterized protein</fullName>
    </submittedName>
</protein>
<comment type="caution">
    <text evidence="2">The sequence shown here is derived from an EMBL/GenBank/DDBJ whole genome shotgun (WGS) entry which is preliminary data.</text>
</comment>
<proteinExistence type="predicted"/>
<dbReference type="Proteomes" id="UP000708208">
    <property type="component" value="Unassembled WGS sequence"/>
</dbReference>
<feature type="region of interest" description="Disordered" evidence="1">
    <location>
        <begin position="1"/>
        <end position="20"/>
    </location>
</feature>
<dbReference type="AlphaFoldDB" id="A0A8J2P6J8"/>
<gene>
    <name evidence="2" type="ORF">AFUS01_LOCUS26994</name>
</gene>
<feature type="compositionally biased region" description="Polar residues" evidence="1">
    <location>
        <begin position="80"/>
        <end position="94"/>
    </location>
</feature>